<evidence type="ECO:0000313" key="1">
    <source>
        <dbReference type="EMBL" id="RXN88005.1"/>
    </source>
</evidence>
<organism evidence="1 2">
    <name type="scientific">Achromobacter aloeverae</name>
    <dbReference type="NCBI Taxonomy" id="1750518"/>
    <lineage>
        <taxon>Bacteria</taxon>
        <taxon>Pseudomonadati</taxon>
        <taxon>Pseudomonadota</taxon>
        <taxon>Betaproteobacteria</taxon>
        <taxon>Burkholderiales</taxon>
        <taxon>Alcaligenaceae</taxon>
        <taxon>Achromobacter</taxon>
    </lineage>
</organism>
<sequence length="122" mass="13319">MTTRIEEGYYLTLYIKCKLGVPGADAYDIGAIGFNKKLAVVRLHSVCAQRLRWAPIRLLGLAFALASMRQRGIERSEGRQIHLLTPRCGMMGTPLTLTGSAFGPGGGTKRLEFAPEVRQPSA</sequence>
<dbReference type="AlphaFoldDB" id="A0A4Q1HL24"/>
<dbReference type="EMBL" id="PYAL01000004">
    <property type="protein sequence ID" value="RXN88005.1"/>
    <property type="molecule type" value="Genomic_DNA"/>
</dbReference>
<protein>
    <submittedName>
        <fullName evidence="1">Uncharacterized protein</fullName>
    </submittedName>
</protein>
<evidence type="ECO:0000313" key="2">
    <source>
        <dbReference type="Proteomes" id="UP000290849"/>
    </source>
</evidence>
<keyword evidence="2" id="KW-1185">Reference proteome</keyword>
<dbReference type="Proteomes" id="UP000290849">
    <property type="component" value="Unassembled WGS sequence"/>
</dbReference>
<comment type="caution">
    <text evidence="1">The sequence shown here is derived from an EMBL/GenBank/DDBJ whole genome shotgun (WGS) entry which is preliminary data.</text>
</comment>
<reference evidence="1 2" key="1">
    <citation type="journal article" date="2017" name="Int. J. Syst. Evol. Microbiol.">
        <title>Achromobacter aloeverae sp. nov., isolated from the root of Aloe vera (L.) Burm.f.</title>
        <authorList>
            <person name="Kuncharoen N."/>
            <person name="Muramatsu Y."/>
            <person name="Shibata C."/>
            <person name="Kamakura Y."/>
            <person name="Nakagawa Y."/>
            <person name="Tanasupawat S."/>
        </authorList>
    </citation>
    <scope>NUCLEOTIDE SEQUENCE [LARGE SCALE GENOMIC DNA]</scope>
    <source>
        <strain evidence="1 2">AVA-1</strain>
    </source>
</reference>
<gene>
    <name evidence="1" type="ORF">C7R54_15630</name>
</gene>
<name>A0A4Q1HL24_9BURK</name>
<proteinExistence type="predicted"/>
<accession>A0A4Q1HL24</accession>